<dbReference type="GeneID" id="94833993"/>
<dbReference type="RefSeq" id="XP_068366122.1">
    <property type="nucleotide sequence ID" value="XM_068499289.1"/>
</dbReference>
<feature type="region of interest" description="Disordered" evidence="2">
    <location>
        <begin position="106"/>
        <end position="146"/>
    </location>
</feature>
<feature type="region of interest" description="Disordered" evidence="2">
    <location>
        <begin position="59"/>
        <end position="91"/>
    </location>
</feature>
<comment type="caution">
    <text evidence="3">The sequence shown here is derived from an EMBL/GenBank/DDBJ whole genome shotgun (WGS) entry which is preliminary data.</text>
</comment>
<feature type="coiled-coil region" evidence="1">
    <location>
        <begin position="451"/>
        <end position="482"/>
    </location>
</feature>
<feature type="compositionally biased region" description="Polar residues" evidence="2">
    <location>
        <begin position="300"/>
        <end position="319"/>
    </location>
</feature>
<dbReference type="PANTHER" id="PTHR47026:SF2">
    <property type="entry name" value="FLAGELLAR ASSOCIATED PROTEIN"/>
    <property type="match status" value="1"/>
</dbReference>
<dbReference type="EMBL" id="MLAK01000550">
    <property type="protein sequence ID" value="OHT12986.1"/>
    <property type="molecule type" value="Genomic_DNA"/>
</dbReference>
<evidence type="ECO:0000313" key="4">
    <source>
        <dbReference type="Proteomes" id="UP000179807"/>
    </source>
</evidence>
<evidence type="ECO:0000256" key="2">
    <source>
        <dbReference type="SAM" id="MobiDB-lite"/>
    </source>
</evidence>
<dbReference type="VEuPathDB" id="TrichDB:TRFO_16937"/>
<evidence type="ECO:0000256" key="1">
    <source>
        <dbReference type="SAM" id="Coils"/>
    </source>
</evidence>
<feature type="region of interest" description="Disordered" evidence="2">
    <location>
        <begin position="622"/>
        <end position="647"/>
    </location>
</feature>
<reference evidence="3" key="1">
    <citation type="submission" date="2016-10" db="EMBL/GenBank/DDBJ databases">
        <authorList>
            <person name="Benchimol M."/>
            <person name="Almeida L.G."/>
            <person name="Vasconcelos A.T."/>
            <person name="Perreira-Neves A."/>
            <person name="Rosa I.A."/>
            <person name="Tasca T."/>
            <person name="Bogo M.R."/>
            <person name="de Souza W."/>
        </authorList>
    </citation>
    <scope>NUCLEOTIDE SEQUENCE [LARGE SCALE GENOMIC DNA]</scope>
    <source>
        <strain evidence="3">K</strain>
    </source>
</reference>
<dbReference type="PANTHER" id="PTHR47026">
    <property type="entry name" value="PIGMENTOSA GTPASE REGULATOR-LIKE PROTEIN, PUTATIVE-RELATED"/>
    <property type="match status" value="1"/>
</dbReference>
<keyword evidence="1" id="KW-0175">Coiled coil</keyword>
<proteinExistence type="predicted"/>
<dbReference type="AlphaFoldDB" id="A0A1J4KPF4"/>
<keyword evidence="4" id="KW-1185">Reference proteome</keyword>
<evidence type="ECO:0000313" key="3">
    <source>
        <dbReference type="EMBL" id="OHT12986.1"/>
    </source>
</evidence>
<dbReference type="Proteomes" id="UP000179807">
    <property type="component" value="Unassembled WGS sequence"/>
</dbReference>
<feature type="compositionally biased region" description="Low complexity" evidence="2">
    <location>
        <begin position="76"/>
        <end position="91"/>
    </location>
</feature>
<name>A0A1J4KPF4_9EUKA</name>
<feature type="compositionally biased region" description="Low complexity" evidence="2">
    <location>
        <begin position="274"/>
        <end position="299"/>
    </location>
</feature>
<accession>A0A1J4KPF4</accession>
<feature type="compositionally biased region" description="Basic and acidic residues" evidence="2">
    <location>
        <begin position="622"/>
        <end position="637"/>
    </location>
</feature>
<sequence>MVTIFIERRYYLKGMEQSTPDTQTPLTVPPMINIDTDSTSINIGTGRSQISHNSQLLIPQKQQNEENPNDSEATMNNLNENENNNENDLLSDSSKKNLLMNQMTDSTSILESSPPNESRFFPNDKGVTDSTSISNDCMSSSSYNAKKKSMKRIVDTALRSKNNRTDLLARPENFRARTSGRDFRNDNNNNYNYNHNSYNNFYHDLAFSATTRPSRSPKKGNYDPLHLRPPSTKQTGFEAIPMENSARKPKKMYDKYSDVSSSSGKRPKAYKTLNSNSKTSSKASSRTTSHTSSRTSSASIHNHNNLSPNHDPSSLNISEQNSLNNMLNDSLNNSLQNSVRIESSQMANVPELPTPVSGFTVTDSNPSPKEITLMTSLDDDPIYQAMNNLIENHEIPPPEIQREVLCMMKKESVHCIVTENYDRAEAIEESTVYLRQYMQAEFSTIKAEQDKIAIEKRIEKVKKEIKLENAEWDQVLKSFKEEQKKMRKVLLKQHQEEQIKYEEKWAEPNMMIPFNKPSSQLLQLRKQQKSLALTKKFTEAKALKAKADQLQKLEAADAEKRAIAAIRNGYQILLDKQKRELECFDEHERRSYTYINSEKMKLIEPLEKLYRSLNITKEDRIDPHTMSKREVKKDERLPQATPRSKKTYNEFRTTEDTSKLNLNGVKLRRFVANKRATSAYRISRVSKY</sequence>
<gene>
    <name evidence="3" type="ORF">TRFO_16937</name>
</gene>
<feature type="compositionally biased region" description="Polar residues" evidence="2">
    <location>
        <begin position="106"/>
        <end position="116"/>
    </location>
</feature>
<feature type="region of interest" description="Disordered" evidence="2">
    <location>
        <begin position="210"/>
        <end position="319"/>
    </location>
</feature>
<feature type="compositionally biased region" description="Polar residues" evidence="2">
    <location>
        <begin position="59"/>
        <end position="75"/>
    </location>
</feature>
<feature type="compositionally biased region" description="Polar residues" evidence="2">
    <location>
        <begin position="128"/>
        <end position="144"/>
    </location>
</feature>
<organism evidence="3 4">
    <name type="scientific">Tritrichomonas foetus</name>
    <dbReference type="NCBI Taxonomy" id="1144522"/>
    <lineage>
        <taxon>Eukaryota</taxon>
        <taxon>Metamonada</taxon>
        <taxon>Parabasalia</taxon>
        <taxon>Tritrichomonadida</taxon>
        <taxon>Tritrichomonadidae</taxon>
        <taxon>Tritrichomonas</taxon>
    </lineage>
</organism>
<protein>
    <submittedName>
        <fullName evidence="3">Uncharacterized protein</fullName>
    </submittedName>
</protein>